<sequence length="105" mass="12065">MDSTSIIAIIFIVLGVIFFYGGRLIGKNHKIELLRPFLYKNVKKKERDKYCEEFSFVIYFIGFGMAALGVSYFLKIEKMGNLIFILSIAAAIINLIIVQKKYSKK</sequence>
<keyword evidence="3" id="KW-1185">Reference proteome</keyword>
<dbReference type="Proteomes" id="UP000184032">
    <property type="component" value="Unassembled WGS sequence"/>
</dbReference>
<dbReference type="EMBL" id="FQXI01000008">
    <property type="protein sequence ID" value="SHH40908.1"/>
    <property type="molecule type" value="Genomic_DNA"/>
</dbReference>
<accession>A0A1M5SRF5</accession>
<feature type="transmembrane region" description="Helical" evidence="1">
    <location>
        <begin position="6"/>
        <end position="25"/>
    </location>
</feature>
<keyword evidence="1" id="KW-0812">Transmembrane</keyword>
<evidence type="ECO:0000313" key="2">
    <source>
        <dbReference type="EMBL" id="SHH40908.1"/>
    </source>
</evidence>
<protein>
    <recommendedName>
        <fullName evidence="4">DUF3784 domain-containing protein</fullName>
    </recommendedName>
</protein>
<keyword evidence="1" id="KW-1133">Transmembrane helix</keyword>
<feature type="transmembrane region" description="Helical" evidence="1">
    <location>
        <begin position="54"/>
        <end position="74"/>
    </location>
</feature>
<dbReference type="STRING" id="1120995.SAMN02745245_01257"/>
<evidence type="ECO:0008006" key="4">
    <source>
        <dbReference type="Google" id="ProtNLM"/>
    </source>
</evidence>
<evidence type="ECO:0000313" key="3">
    <source>
        <dbReference type="Proteomes" id="UP000184032"/>
    </source>
</evidence>
<gene>
    <name evidence="2" type="ORF">SAMN02745245_01257</name>
</gene>
<dbReference type="AlphaFoldDB" id="A0A1M5SRF5"/>
<keyword evidence="1" id="KW-0472">Membrane</keyword>
<dbReference type="OrthoDB" id="9865068at2"/>
<dbReference type="RefSeq" id="WP_073184775.1">
    <property type="nucleotide sequence ID" value="NZ_FQXI01000008.1"/>
</dbReference>
<name>A0A1M5SRF5_9FIRM</name>
<feature type="transmembrane region" description="Helical" evidence="1">
    <location>
        <begin position="80"/>
        <end position="98"/>
    </location>
</feature>
<evidence type="ECO:0000256" key="1">
    <source>
        <dbReference type="SAM" id="Phobius"/>
    </source>
</evidence>
<reference evidence="2 3" key="1">
    <citation type="submission" date="2016-11" db="EMBL/GenBank/DDBJ databases">
        <authorList>
            <person name="Jaros S."/>
            <person name="Januszkiewicz K."/>
            <person name="Wedrychowicz H."/>
        </authorList>
    </citation>
    <scope>NUCLEOTIDE SEQUENCE [LARGE SCALE GENOMIC DNA]</scope>
    <source>
        <strain evidence="2 3">DSM 21120</strain>
    </source>
</reference>
<organism evidence="2 3">
    <name type="scientific">Anaerosphaera aminiphila DSM 21120</name>
    <dbReference type="NCBI Taxonomy" id="1120995"/>
    <lineage>
        <taxon>Bacteria</taxon>
        <taxon>Bacillati</taxon>
        <taxon>Bacillota</taxon>
        <taxon>Tissierellia</taxon>
        <taxon>Tissierellales</taxon>
        <taxon>Peptoniphilaceae</taxon>
        <taxon>Anaerosphaera</taxon>
    </lineage>
</organism>
<proteinExistence type="predicted"/>